<keyword evidence="2" id="KW-1185">Reference proteome</keyword>
<dbReference type="Proteomes" id="UP000297527">
    <property type="component" value="Unassembled WGS sequence"/>
</dbReference>
<reference evidence="1 2" key="1">
    <citation type="submission" date="2017-12" db="EMBL/GenBank/DDBJ databases">
        <title>Comparative genomics of Botrytis spp.</title>
        <authorList>
            <person name="Valero-Jimenez C.A."/>
            <person name="Tapia P."/>
            <person name="Veloso J."/>
            <person name="Silva-Moreno E."/>
            <person name="Staats M."/>
            <person name="Valdes J.H."/>
            <person name="Van Kan J.A.L."/>
        </authorList>
    </citation>
    <scope>NUCLEOTIDE SEQUENCE [LARGE SCALE GENOMIC DNA]</scope>
    <source>
        <strain evidence="1 2">MUCL11595</strain>
    </source>
</reference>
<evidence type="ECO:0000313" key="2">
    <source>
        <dbReference type="Proteomes" id="UP000297527"/>
    </source>
</evidence>
<comment type="caution">
    <text evidence="1">The sequence shown here is derived from an EMBL/GenBank/DDBJ whole genome shotgun (WGS) entry which is preliminary data.</text>
</comment>
<dbReference type="EMBL" id="PQXN01000524">
    <property type="protein sequence ID" value="TGO44401.1"/>
    <property type="molecule type" value="Genomic_DNA"/>
</dbReference>
<sequence>MGQWYKPEVSSHQIIYDRRYPLPSKIIFRSARFENSEEGFVVDVSFTQEELPPNIDTNDQVQDIAWWFTNSTDLISLWNPGDQYAHGVEMREIICQDHEIQ</sequence>
<dbReference type="OrthoDB" id="3481287at2759"/>
<evidence type="ECO:0000313" key="1">
    <source>
        <dbReference type="EMBL" id="TGO44401.1"/>
    </source>
</evidence>
<protein>
    <submittedName>
        <fullName evidence="1">Uncharacterized protein</fullName>
    </submittedName>
</protein>
<proteinExistence type="predicted"/>
<organism evidence="1 2">
    <name type="scientific">Botryotinia convoluta</name>
    <dbReference type="NCBI Taxonomy" id="54673"/>
    <lineage>
        <taxon>Eukaryota</taxon>
        <taxon>Fungi</taxon>
        <taxon>Dikarya</taxon>
        <taxon>Ascomycota</taxon>
        <taxon>Pezizomycotina</taxon>
        <taxon>Leotiomycetes</taxon>
        <taxon>Helotiales</taxon>
        <taxon>Sclerotiniaceae</taxon>
        <taxon>Botryotinia</taxon>
    </lineage>
</organism>
<accession>A0A4Z1H8C7</accession>
<dbReference type="AlphaFoldDB" id="A0A4Z1H8C7"/>
<gene>
    <name evidence="1" type="ORF">BCON_0526g00060</name>
</gene>
<name>A0A4Z1H8C7_9HELO</name>